<evidence type="ECO:0000256" key="10">
    <source>
        <dbReference type="ARBA" id="ARBA00022842"/>
    </source>
</evidence>
<feature type="domain" description="PEP-utilising enzyme C-terminal" evidence="17">
    <location>
        <begin position="517"/>
        <end position="863"/>
    </location>
</feature>
<dbReference type="SUPFAM" id="SSF52009">
    <property type="entry name" value="Phosphohistidine domain"/>
    <property type="match status" value="1"/>
</dbReference>
<dbReference type="SUPFAM" id="SSF51621">
    <property type="entry name" value="Phosphoenolpyruvate/pyruvate domain"/>
    <property type="match status" value="1"/>
</dbReference>
<dbReference type="Gene3D" id="3.20.20.60">
    <property type="entry name" value="Phosphoenolpyruvate-binding domains"/>
    <property type="match status" value="1"/>
</dbReference>
<dbReference type="GO" id="GO:0046872">
    <property type="term" value="F:metal ion binding"/>
    <property type="evidence" value="ECO:0007669"/>
    <property type="project" value="UniProtKB-UniRule"/>
</dbReference>
<dbReference type="Pfam" id="PF01326">
    <property type="entry name" value="PPDK_N"/>
    <property type="match status" value="2"/>
</dbReference>
<keyword evidence="5" id="KW-0808">Transferase</keyword>
<feature type="binding site" evidence="13">
    <location>
        <position position="559"/>
    </location>
    <ligand>
        <name>substrate</name>
    </ligand>
</feature>
<evidence type="ECO:0000259" key="15">
    <source>
        <dbReference type="Pfam" id="PF00391"/>
    </source>
</evidence>
<feature type="binding site" evidence="13">
    <location>
        <position position="766"/>
    </location>
    <ligand>
        <name>substrate</name>
    </ligand>
</feature>
<feature type="domain" description="PEP-utilising enzyme mobile" evidence="15">
    <location>
        <begin position="420"/>
        <end position="486"/>
    </location>
</feature>
<keyword evidence="7" id="KW-0547">Nucleotide-binding</keyword>
<dbReference type="PROSITE" id="PS00370">
    <property type="entry name" value="PEP_ENZYMES_PHOS_SITE"/>
    <property type="match status" value="1"/>
</dbReference>
<proteinExistence type="inferred from homology"/>
<dbReference type="InterPro" id="IPR008279">
    <property type="entry name" value="PEP-util_enz_mobile_dom"/>
</dbReference>
<evidence type="ECO:0000259" key="17">
    <source>
        <dbReference type="Pfam" id="PF02896"/>
    </source>
</evidence>
<feature type="active site" description="Proton donor" evidence="12">
    <location>
        <position position="828"/>
    </location>
</feature>
<feature type="binding site" evidence="14">
    <location>
        <position position="742"/>
    </location>
    <ligand>
        <name>Mg(2+)</name>
        <dbReference type="ChEBI" id="CHEBI:18420"/>
    </ligand>
</feature>
<evidence type="ECO:0000259" key="16">
    <source>
        <dbReference type="Pfam" id="PF01326"/>
    </source>
</evidence>
<gene>
    <name evidence="18" type="ORF">FC24_GL000418</name>
</gene>
<feature type="binding site" evidence="13">
    <location>
        <position position="763"/>
    </location>
    <ligand>
        <name>substrate</name>
    </ligand>
</feature>
<feature type="binding site" evidence="13">
    <location>
        <position position="765"/>
    </location>
    <ligand>
        <name>substrate</name>
    </ligand>
</feature>
<dbReference type="InterPro" id="IPR002192">
    <property type="entry name" value="PPDK_AMP/ATP-bd"/>
</dbReference>
<dbReference type="InterPro" id="IPR010121">
    <property type="entry name" value="Pyruvate_phosphate_dikinase"/>
</dbReference>
<dbReference type="Proteomes" id="UP000051638">
    <property type="component" value="Unassembled WGS sequence"/>
</dbReference>
<evidence type="ECO:0000313" key="19">
    <source>
        <dbReference type="Proteomes" id="UP000051638"/>
    </source>
</evidence>
<reference evidence="18 19" key="1">
    <citation type="journal article" date="2015" name="Genome Announc.">
        <title>Expanding the biotechnology potential of lactobacilli through comparative genomics of 213 strains and associated genera.</title>
        <authorList>
            <person name="Sun Z."/>
            <person name="Harris H.M."/>
            <person name="McCann A."/>
            <person name="Guo C."/>
            <person name="Argimon S."/>
            <person name="Zhang W."/>
            <person name="Yang X."/>
            <person name="Jeffery I.B."/>
            <person name="Cooney J.C."/>
            <person name="Kagawa T.F."/>
            <person name="Liu W."/>
            <person name="Song Y."/>
            <person name="Salvetti E."/>
            <person name="Wrobel A."/>
            <person name="Rasinkangas P."/>
            <person name="Parkhill J."/>
            <person name="Rea M.C."/>
            <person name="O'Sullivan O."/>
            <person name="Ritari J."/>
            <person name="Douillard F.P."/>
            <person name="Paul Ross R."/>
            <person name="Yang R."/>
            <person name="Briner A.E."/>
            <person name="Felis G.E."/>
            <person name="de Vos W.M."/>
            <person name="Barrangou R."/>
            <person name="Klaenhammer T.R."/>
            <person name="Caufield P.W."/>
            <person name="Cui Y."/>
            <person name="Zhang H."/>
            <person name="O'Toole P.W."/>
        </authorList>
    </citation>
    <scope>NUCLEOTIDE SEQUENCE [LARGE SCALE GENOMIC DNA]</scope>
    <source>
        <strain evidence="18 19">DSM 20253</strain>
    </source>
</reference>
<evidence type="ECO:0000256" key="13">
    <source>
        <dbReference type="PIRSR" id="PIRSR000853-2"/>
    </source>
</evidence>
<evidence type="ECO:0000256" key="2">
    <source>
        <dbReference type="ARBA" id="ARBA00007837"/>
    </source>
</evidence>
<dbReference type="InterPro" id="IPR023151">
    <property type="entry name" value="PEP_util_CS"/>
</dbReference>
<feature type="binding site" evidence="13">
    <location>
        <position position="615"/>
    </location>
    <ligand>
        <name>substrate</name>
    </ligand>
</feature>
<dbReference type="AlphaFoldDB" id="A0A0R2D5Q1"/>
<evidence type="ECO:0000313" key="18">
    <source>
        <dbReference type="EMBL" id="KRM99304.1"/>
    </source>
</evidence>
<dbReference type="SUPFAM" id="SSF56059">
    <property type="entry name" value="Glutathione synthetase ATP-binding domain-like"/>
    <property type="match status" value="1"/>
</dbReference>
<feature type="binding site" evidence="13">
    <location>
        <position position="764"/>
    </location>
    <ligand>
        <name>substrate</name>
    </ligand>
</feature>
<keyword evidence="9" id="KW-0067">ATP-binding</keyword>
<dbReference type="PIRSF" id="PIRSF000853">
    <property type="entry name" value="PPDK"/>
    <property type="match status" value="1"/>
</dbReference>
<dbReference type="PANTHER" id="PTHR22931:SF9">
    <property type="entry name" value="PYRUVATE, PHOSPHATE DIKINASE 1, CHLOROPLASTIC"/>
    <property type="match status" value="1"/>
</dbReference>
<dbReference type="Pfam" id="PF00391">
    <property type="entry name" value="PEP-utilizers"/>
    <property type="match status" value="1"/>
</dbReference>
<dbReference type="Gene3D" id="3.30.1490.20">
    <property type="entry name" value="ATP-grasp fold, A domain"/>
    <property type="match status" value="1"/>
</dbReference>
<organism evidence="18 19">
    <name type="scientific">Loigolactobacillus rennini DSM 20253</name>
    <dbReference type="NCBI Taxonomy" id="1423796"/>
    <lineage>
        <taxon>Bacteria</taxon>
        <taxon>Bacillati</taxon>
        <taxon>Bacillota</taxon>
        <taxon>Bacilli</taxon>
        <taxon>Lactobacillales</taxon>
        <taxon>Lactobacillaceae</taxon>
        <taxon>Loigolactobacillus</taxon>
    </lineage>
</organism>
<comment type="cofactor">
    <cofactor evidence="1 11 14">
        <name>Mg(2+)</name>
        <dbReference type="ChEBI" id="CHEBI:18420"/>
    </cofactor>
</comment>
<dbReference type="InterPro" id="IPR040442">
    <property type="entry name" value="Pyrv_kinase-like_dom_sf"/>
</dbReference>
<feature type="domain" description="Pyruvate phosphate dikinase AMP/ATP-binding" evidence="16">
    <location>
        <begin position="301"/>
        <end position="354"/>
    </location>
</feature>
<feature type="binding site" evidence="14">
    <location>
        <position position="766"/>
    </location>
    <ligand>
        <name>Mg(2+)</name>
        <dbReference type="ChEBI" id="CHEBI:18420"/>
    </ligand>
</feature>
<dbReference type="InterPro" id="IPR013815">
    <property type="entry name" value="ATP_grasp_subdomain_1"/>
</dbReference>
<evidence type="ECO:0000256" key="7">
    <source>
        <dbReference type="ARBA" id="ARBA00022741"/>
    </source>
</evidence>
<dbReference type="Gene3D" id="1.20.80.30">
    <property type="match status" value="1"/>
</dbReference>
<keyword evidence="8 18" id="KW-0418">Kinase</keyword>
<dbReference type="EMBL" id="AYYI01000016">
    <property type="protein sequence ID" value="KRM99304.1"/>
    <property type="molecule type" value="Genomic_DNA"/>
</dbReference>
<comment type="catalytic activity">
    <reaction evidence="11">
        <text>pyruvate + phosphate + ATP = phosphoenolpyruvate + AMP + diphosphate + H(+)</text>
        <dbReference type="Rhea" id="RHEA:10756"/>
        <dbReference type="ChEBI" id="CHEBI:15361"/>
        <dbReference type="ChEBI" id="CHEBI:15378"/>
        <dbReference type="ChEBI" id="CHEBI:30616"/>
        <dbReference type="ChEBI" id="CHEBI:33019"/>
        <dbReference type="ChEBI" id="CHEBI:43474"/>
        <dbReference type="ChEBI" id="CHEBI:58702"/>
        <dbReference type="ChEBI" id="CHEBI:456215"/>
        <dbReference type="EC" id="2.7.9.1"/>
    </reaction>
</comment>
<dbReference type="InterPro" id="IPR015813">
    <property type="entry name" value="Pyrv/PenolPyrv_kinase-like_dom"/>
</dbReference>
<dbReference type="GO" id="GO:0016301">
    <property type="term" value="F:kinase activity"/>
    <property type="evidence" value="ECO:0007669"/>
    <property type="project" value="UniProtKB-UniRule"/>
</dbReference>
<dbReference type="InterPro" id="IPR036637">
    <property type="entry name" value="Phosphohistidine_dom_sf"/>
</dbReference>
<evidence type="ECO:0000256" key="4">
    <source>
        <dbReference type="ARBA" id="ARBA00020138"/>
    </source>
</evidence>
<comment type="similarity">
    <text evidence="2 11">Belongs to the PEP-utilizing enzyme family.</text>
</comment>
<comment type="caution">
    <text evidence="18">The sequence shown here is derived from an EMBL/GenBank/DDBJ whole genome shotgun (WGS) entry which is preliminary data.</text>
</comment>
<evidence type="ECO:0000256" key="1">
    <source>
        <dbReference type="ARBA" id="ARBA00001946"/>
    </source>
</evidence>
<dbReference type="STRING" id="1423796.FC24_GL000418"/>
<evidence type="ECO:0000256" key="14">
    <source>
        <dbReference type="PIRSR" id="PIRSR000853-3"/>
    </source>
</evidence>
<evidence type="ECO:0000256" key="11">
    <source>
        <dbReference type="PIRNR" id="PIRNR000853"/>
    </source>
</evidence>
<dbReference type="NCBIfam" id="TIGR01828">
    <property type="entry name" value="pyru_phos_dikin"/>
    <property type="match status" value="1"/>
</dbReference>
<keyword evidence="6 14" id="KW-0479">Metal-binding</keyword>
<dbReference type="GO" id="GO:0050242">
    <property type="term" value="F:pyruvate, phosphate dikinase activity"/>
    <property type="evidence" value="ECO:0007669"/>
    <property type="project" value="UniProtKB-UniRule"/>
</dbReference>
<evidence type="ECO:0000256" key="6">
    <source>
        <dbReference type="ARBA" id="ARBA00022723"/>
    </source>
</evidence>
<evidence type="ECO:0000256" key="3">
    <source>
        <dbReference type="ARBA" id="ARBA00011994"/>
    </source>
</evidence>
<dbReference type="PANTHER" id="PTHR22931">
    <property type="entry name" value="PHOSPHOENOLPYRUVATE DIKINASE-RELATED"/>
    <property type="match status" value="1"/>
</dbReference>
<dbReference type="Gene3D" id="3.50.30.10">
    <property type="entry name" value="Phosphohistidine domain"/>
    <property type="match status" value="1"/>
</dbReference>
<dbReference type="PATRIC" id="fig|1423796.3.peg.430"/>
<dbReference type="OrthoDB" id="9765468at2"/>
<evidence type="ECO:0000256" key="12">
    <source>
        <dbReference type="PIRSR" id="PIRSR000853-1"/>
    </source>
</evidence>
<dbReference type="EC" id="2.7.9.1" evidence="3 11"/>
<dbReference type="GO" id="GO:0005524">
    <property type="term" value="F:ATP binding"/>
    <property type="evidence" value="ECO:0007669"/>
    <property type="project" value="UniProtKB-UniRule"/>
</dbReference>
<feature type="binding site" evidence="13">
    <location>
        <position position="742"/>
    </location>
    <ligand>
        <name>substrate</name>
    </ligand>
</feature>
<keyword evidence="10 14" id="KW-0460">Magnesium</keyword>
<feature type="domain" description="Pyruvate phosphate dikinase AMP/ATP-binding" evidence="16">
    <location>
        <begin position="53"/>
        <end position="287"/>
    </location>
</feature>
<dbReference type="NCBIfam" id="NF004531">
    <property type="entry name" value="PRK05878.1"/>
    <property type="match status" value="1"/>
</dbReference>
<evidence type="ECO:0000256" key="8">
    <source>
        <dbReference type="ARBA" id="ARBA00022777"/>
    </source>
</evidence>
<evidence type="ECO:0000256" key="9">
    <source>
        <dbReference type="ARBA" id="ARBA00022840"/>
    </source>
</evidence>
<dbReference type="RefSeq" id="WP_057873293.1">
    <property type="nucleotide sequence ID" value="NZ_AYYI01000016.1"/>
</dbReference>
<dbReference type="PROSITE" id="PS00742">
    <property type="entry name" value="PEP_ENZYMES_2"/>
    <property type="match status" value="1"/>
</dbReference>
<evidence type="ECO:0000256" key="5">
    <source>
        <dbReference type="ARBA" id="ARBA00022679"/>
    </source>
</evidence>
<name>A0A0R2D5Q1_9LACO</name>
<protein>
    <recommendedName>
        <fullName evidence="4 11">Pyruvate, phosphate dikinase</fullName>
        <ecNumber evidence="3 11">2.7.9.1</ecNumber>
    </recommendedName>
</protein>
<accession>A0A0R2D5Q1</accession>
<keyword evidence="18" id="KW-0670">Pyruvate</keyword>
<dbReference type="Gene3D" id="1.10.189.10">
    <property type="entry name" value="Pyruvate Phosphate Dikinase, domain 2"/>
    <property type="match status" value="1"/>
</dbReference>
<sequence>MQQIYFFSEGRRDMRQLLGGKGANLAEMTRLGLPVPQGFTISTVACHEYEKNENQLPETLRQEITQAMQRLETLTDKKFNAVETPLLVSVRSGAAISMPGMMDTILNLGLNEQTVRGLARQTNNERFAWDCYRRLLQMFGNVVYGIPEQVFDSVLTDYKKQHQYQSDLDLTTADLQKIAADFKALYQETGHGEFPESPQKQLELAVAAVFKSWQNPRAQVYRRLHHIDNNIGTAVNVQTMVFGNSGANSGTGVAFTRDPVSGQRKIFGEFLANAQGEDVVSGVRTPEGLQGLAKMAPAAYQQFLTAANQLEQHYADMQDVEFTLEHGKLYLLQTRDGKRTPKAAVRIAVDQVKEGLIDRQTALLRVNPEQISDLLHPEFAPEVLAAQTPLTKGLPASPGAAAGKIYFTANRAKDAHDAGEKVILVRQDTSPEDIVGMAASEAIVTSRGGMTSHAAVVARGMGKCGVVGCENLVVDEKQHQVTIKGTVYPEGSELSVDGASGQLFPGILPATQASQDDNLQTLLNWAQETGEVGVAANADTPADFAQALKFGAQGIGLTRTEHMFFKEDRLMKMRRLIIAATATDRAEPLAELQKLQTEDFYQIYRLAQGKTVTIRLLDPPLHEFLPHDAAEITEVAEALAIPESKLQQRIAVLKEANPMLGHRGCRLAVTYPDIYEMQVTAIIDAALRIKQEGIPVKPHIMLPLIDTLPELQWLRARLVKKINALLAASNTPLHYQIGIMVEMPRACMVADQLAEAADFFSFGTNDLTQLTFGYSRDDIGSFLPTYLEQGILKADPFKSLDVDGVGAFMKMAVDKGRSQQRSLPIGVCGEIGGDPASINYFASIGIDYVSVSPFRVPGAILASAQAAVRRQYQFQKSAVQSR</sequence>
<keyword evidence="19" id="KW-1185">Reference proteome</keyword>
<dbReference type="InterPro" id="IPR018274">
    <property type="entry name" value="PEP_util_AS"/>
</dbReference>
<dbReference type="InterPro" id="IPR000121">
    <property type="entry name" value="PEP_util_C"/>
</dbReference>
<dbReference type="Gene3D" id="3.30.470.20">
    <property type="entry name" value="ATP-grasp fold, B domain"/>
    <property type="match status" value="1"/>
</dbReference>
<feature type="active site" description="Tele-phosphohistidine intermediate" evidence="12">
    <location>
        <position position="453"/>
    </location>
</feature>
<dbReference type="Pfam" id="PF02896">
    <property type="entry name" value="PEP-utilizers_C"/>
    <property type="match status" value="1"/>
</dbReference>